<dbReference type="EMBL" id="FQYX01000008">
    <property type="protein sequence ID" value="SHI95233.1"/>
    <property type="molecule type" value="Genomic_DNA"/>
</dbReference>
<feature type="transmembrane region" description="Helical" evidence="1">
    <location>
        <begin position="76"/>
        <end position="94"/>
    </location>
</feature>
<dbReference type="InterPro" id="IPR032508">
    <property type="entry name" value="FecR_C"/>
</dbReference>
<dbReference type="InterPro" id="IPR006860">
    <property type="entry name" value="FecR"/>
</dbReference>
<feature type="domain" description="FecR protein" evidence="2">
    <location>
        <begin position="173"/>
        <end position="264"/>
    </location>
</feature>
<dbReference type="STRING" id="558155.SAMN04487911_10873"/>
<reference evidence="4 5" key="1">
    <citation type="submission" date="2016-11" db="EMBL/GenBank/DDBJ databases">
        <authorList>
            <person name="Jaros S."/>
            <person name="Januszkiewicz K."/>
            <person name="Wedrychowicz H."/>
        </authorList>
    </citation>
    <scope>NUCLEOTIDE SEQUENCE [LARGE SCALE GENOMIC DNA]</scope>
    <source>
        <strain evidence="4 5">CGMCC 1.8863</strain>
    </source>
</reference>
<dbReference type="Gene3D" id="3.55.50.30">
    <property type="match status" value="1"/>
</dbReference>
<dbReference type="OrthoDB" id="651134at2"/>
<dbReference type="PANTHER" id="PTHR30273">
    <property type="entry name" value="PERIPLASMIC SIGNAL SENSOR AND SIGMA FACTOR ACTIVATOR FECR-RELATED"/>
    <property type="match status" value="1"/>
</dbReference>
<proteinExistence type="predicted"/>
<dbReference type="PIRSF" id="PIRSF018266">
    <property type="entry name" value="FecR"/>
    <property type="match status" value="1"/>
</dbReference>
<dbReference type="AlphaFoldDB" id="A0A1M6FC52"/>
<feature type="domain" description="Protein FecR C-terminal" evidence="3">
    <location>
        <begin position="313"/>
        <end position="381"/>
    </location>
</feature>
<evidence type="ECO:0000313" key="4">
    <source>
        <dbReference type="EMBL" id="SHI95233.1"/>
    </source>
</evidence>
<accession>A0A1M6FC52</accession>
<dbReference type="Pfam" id="PF04773">
    <property type="entry name" value="FecR"/>
    <property type="match status" value="1"/>
</dbReference>
<gene>
    <name evidence="4" type="ORF">SAMN04487911_10873</name>
</gene>
<organism evidence="4 5">
    <name type="scientific">Arenibacter nanhaiticus</name>
    <dbReference type="NCBI Taxonomy" id="558155"/>
    <lineage>
        <taxon>Bacteria</taxon>
        <taxon>Pseudomonadati</taxon>
        <taxon>Bacteroidota</taxon>
        <taxon>Flavobacteriia</taxon>
        <taxon>Flavobacteriales</taxon>
        <taxon>Flavobacteriaceae</taxon>
        <taxon>Arenibacter</taxon>
    </lineage>
</organism>
<keyword evidence="1" id="KW-1133">Transmembrane helix</keyword>
<dbReference type="PANTHER" id="PTHR30273:SF2">
    <property type="entry name" value="PROTEIN FECR"/>
    <property type="match status" value="1"/>
</dbReference>
<evidence type="ECO:0000259" key="2">
    <source>
        <dbReference type="Pfam" id="PF04773"/>
    </source>
</evidence>
<dbReference type="Pfam" id="PF16344">
    <property type="entry name" value="FecR_C"/>
    <property type="match status" value="1"/>
</dbReference>
<dbReference type="GO" id="GO:0016989">
    <property type="term" value="F:sigma factor antagonist activity"/>
    <property type="evidence" value="ECO:0007669"/>
    <property type="project" value="TreeGrafter"/>
</dbReference>
<keyword evidence="1" id="KW-0472">Membrane</keyword>
<protein>
    <submittedName>
        <fullName evidence="4">FecR family protein</fullName>
    </submittedName>
</protein>
<evidence type="ECO:0000256" key="1">
    <source>
        <dbReference type="SAM" id="Phobius"/>
    </source>
</evidence>
<name>A0A1M6FC52_9FLAO</name>
<dbReference type="Proteomes" id="UP000184231">
    <property type="component" value="Unassembled WGS sequence"/>
</dbReference>
<dbReference type="Gene3D" id="2.60.120.1440">
    <property type="match status" value="1"/>
</dbReference>
<dbReference type="RefSeq" id="WP_072764042.1">
    <property type="nucleotide sequence ID" value="NZ_FQYX01000008.1"/>
</dbReference>
<dbReference type="InterPro" id="IPR012373">
    <property type="entry name" value="Ferrdict_sens_TM"/>
</dbReference>
<evidence type="ECO:0000259" key="3">
    <source>
        <dbReference type="Pfam" id="PF16344"/>
    </source>
</evidence>
<keyword evidence="5" id="KW-1185">Reference proteome</keyword>
<sequence>MDQSAIEKYLSGEASEEEIEKLFQWIKSDPKHKEMFYDLKKVWAIRSEMSKNKGVAWRFVEKGIAKRQRRVQFQHILKYAALFVGILGGAYYFLTFTGEGDNLLPATEDAITLETGNGNIEVIKGNGNKTLLDTNGEVVGEQRGDTLNYFLKANQGKISKAKAKNLVFNELNVPYGKKIQVLLADGTLVYLNAGSSLKFPVNFIQGRERKVFLTGEAFFEVAKGKDPFVVSSDNVNVRALGTAFNVSSYPEDESVNTVLVEGSVGVYQSKEHFTLEHSTILKPSHMATWNKVENKISIKKVEVDSYTSWVSGRMVFRNTPFKVIRKKLERHYNIQIINENKLLDEKRYNAVFDEETIEEVMEILDESDNVKYVIENKKLIIK</sequence>
<evidence type="ECO:0000313" key="5">
    <source>
        <dbReference type="Proteomes" id="UP000184231"/>
    </source>
</evidence>
<keyword evidence="1" id="KW-0812">Transmembrane</keyword>